<keyword evidence="7" id="KW-1185">Reference proteome</keyword>
<dbReference type="PRINTS" id="PR00455">
    <property type="entry name" value="HTHTETR"/>
</dbReference>
<dbReference type="InterPro" id="IPR036271">
    <property type="entry name" value="Tet_transcr_reg_TetR-rel_C_sf"/>
</dbReference>
<name>A0ABY2X3X6_9RHOB</name>
<evidence type="ECO:0000256" key="3">
    <source>
        <dbReference type="ARBA" id="ARBA00023163"/>
    </source>
</evidence>
<dbReference type="RefSeq" id="WP_138840126.1">
    <property type="nucleotide sequence ID" value="NZ_VCPD01000001.1"/>
</dbReference>
<dbReference type="SUPFAM" id="SSF46689">
    <property type="entry name" value="Homeodomain-like"/>
    <property type="match status" value="1"/>
</dbReference>
<keyword evidence="1" id="KW-0805">Transcription regulation</keyword>
<keyword evidence="2 4" id="KW-0238">DNA-binding</keyword>
<dbReference type="InterPro" id="IPR009057">
    <property type="entry name" value="Homeodomain-like_sf"/>
</dbReference>
<feature type="domain" description="HTH tetR-type" evidence="5">
    <location>
        <begin position="3"/>
        <end position="63"/>
    </location>
</feature>
<dbReference type="EMBL" id="VCPD01000001">
    <property type="protein sequence ID" value="TMV10068.1"/>
    <property type="molecule type" value="Genomic_DNA"/>
</dbReference>
<protein>
    <submittedName>
        <fullName evidence="6">TetR family transcriptional regulator</fullName>
    </submittedName>
</protein>
<dbReference type="InterPro" id="IPR001647">
    <property type="entry name" value="HTH_TetR"/>
</dbReference>
<evidence type="ECO:0000256" key="4">
    <source>
        <dbReference type="PROSITE-ProRule" id="PRU00335"/>
    </source>
</evidence>
<sequence length="188" mass="21277">MRPNKRDELVRKALEVFYRDGFHATGMDKLVVETGVSKTSMYKHFRTKEELILAALRLRDENFRNWFLRRIEELSNTPAGQLIAGFDALGEWFREDKFRGCMFIKAGAEYQDKDHPIHVQAAEHKRLLLEHFTRLARAAGARDPERLGCQILLLKEGAIVTAVLLNSCEPAQDAKAAAQVLLDAALAG</sequence>
<keyword evidence="3" id="KW-0804">Transcription</keyword>
<proteinExistence type="predicted"/>
<evidence type="ECO:0000259" key="5">
    <source>
        <dbReference type="PROSITE" id="PS50977"/>
    </source>
</evidence>
<gene>
    <name evidence="6" type="ORF">FGK63_03125</name>
</gene>
<comment type="caution">
    <text evidence="6">The sequence shown here is derived from an EMBL/GenBank/DDBJ whole genome shotgun (WGS) entry which is preliminary data.</text>
</comment>
<dbReference type="Gene3D" id="1.10.357.10">
    <property type="entry name" value="Tetracycline Repressor, domain 2"/>
    <property type="match status" value="1"/>
</dbReference>
<feature type="DNA-binding region" description="H-T-H motif" evidence="4">
    <location>
        <begin position="26"/>
        <end position="45"/>
    </location>
</feature>
<dbReference type="Pfam" id="PF00440">
    <property type="entry name" value="TetR_N"/>
    <property type="match status" value="1"/>
</dbReference>
<evidence type="ECO:0000256" key="2">
    <source>
        <dbReference type="ARBA" id="ARBA00023125"/>
    </source>
</evidence>
<dbReference type="PANTHER" id="PTHR47506">
    <property type="entry name" value="TRANSCRIPTIONAL REGULATORY PROTEIN"/>
    <property type="match status" value="1"/>
</dbReference>
<dbReference type="PANTHER" id="PTHR47506:SF1">
    <property type="entry name" value="HTH-TYPE TRANSCRIPTIONAL REGULATOR YJDC"/>
    <property type="match status" value="1"/>
</dbReference>
<accession>A0ABY2X3X6</accession>
<dbReference type="Proteomes" id="UP001193035">
    <property type="component" value="Unassembled WGS sequence"/>
</dbReference>
<evidence type="ECO:0000313" key="6">
    <source>
        <dbReference type="EMBL" id="TMV10068.1"/>
    </source>
</evidence>
<organism evidence="6 7">
    <name type="scientific">Ruegeria sediminis</name>
    <dbReference type="NCBI Taxonomy" id="2583820"/>
    <lineage>
        <taxon>Bacteria</taxon>
        <taxon>Pseudomonadati</taxon>
        <taxon>Pseudomonadota</taxon>
        <taxon>Alphaproteobacteria</taxon>
        <taxon>Rhodobacterales</taxon>
        <taxon>Roseobacteraceae</taxon>
        <taxon>Ruegeria</taxon>
    </lineage>
</organism>
<evidence type="ECO:0000256" key="1">
    <source>
        <dbReference type="ARBA" id="ARBA00023015"/>
    </source>
</evidence>
<dbReference type="SUPFAM" id="SSF48498">
    <property type="entry name" value="Tetracyclin repressor-like, C-terminal domain"/>
    <property type="match status" value="1"/>
</dbReference>
<dbReference type="PROSITE" id="PS50977">
    <property type="entry name" value="HTH_TETR_2"/>
    <property type="match status" value="1"/>
</dbReference>
<reference evidence="6 7" key="1">
    <citation type="submission" date="2019-05" db="EMBL/GenBank/DDBJ databases">
        <title>Ruegeria sp. nov., isolated from tidal flat.</title>
        <authorList>
            <person name="Kim W."/>
        </authorList>
    </citation>
    <scope>NUCLEOTIDE SEQUENCE [LARGE SCALE GENOMIC DNA]</scope>
    <source>
        <strain evidence="6 7">CAU 1488</strain>
    </source>
</reference>
<evidence type="ECO:0000313" key="7">
    <source>
        <dbReference type="Proteomes" id="UP001193035"/>
    </source>
</evidence>